<proteinExistence type="predicted"/>
<reference evidence="2 3" key="1">
    <citation type="submission" date="2016-11" db="EMBL/GenBank/DDBJ databases">
        <authorList>
            <person name="Jaros S."/>
            <person name="Januszkiewicz K."/>
            <person name="Wedrychowicz H."/>
        </authorList>
    </citation>
    <scope>NUCLEOTIDE SEQUENCE [LARGE SCALE GENOMIC DNA]</scope>
    <source>
        <strain evidence="2 3">DSM 27406</strain>
    </source>
</reference>
<evidence type="ECO:0000256" key="1">
    <source>
        <dbReference type="SAM" id="MobiDB-lite"/>
    </source>
</evidence>
<name>A0A1M6YHV1_9BACT</name>
<sequence>MCCLRAAHPFFLFTANMKKKKQISPTVQPKQKAKVKAKAKPKPVPSTPSDVEYQQLFDTCTITTAKLAEVDKIIDDKVVANRGRYEDIATMVQGGAMLDQQQTFSTSSLFRSRPLFNAFSTTAQRQLANPVPQVPEPLFQQLSPRAPALSLNFKPPSNPLGLGYMCQLGGDISLVGNGRIPWYFIACVHYLECSFSFKKHLHNGDPLTGYTVQVPAGRPKVGHPPPFTFEESAVDALKLMGFDKVTSWKLPFILRKLEAYNGFGYFKYHNMNSPYLWSYSNHYTKGKYVKDGKFDKDAVSAQLGSAVILKRMEERGLIFIPRF</sequence>
<feature type="compositionally biased region" description="Basic residues" evidence="1">
    <location>
        <begin position="31"/>
        <end position="41"/>
    </location>
</feature>
<evidence type="ECO:0008006" key="4">
    <source>
        <dbReference type="Google" id="ProtNLM"/>
    </source>
</evidence>
<accession>A0A1M6YHV1</accession>
<evidence type="ECO:0000313" key="3">
    <source>
        <dbReference type="Proteomes" id="UP000184420"/>
    </source>
</evidence>
<evidence type="ECO:0000313" key="2">
    <source>
        <dbReference type="EMBL" id="SHL17569.1"/>
    </source>
</evidence>
<dbReference type="AlphaFoldDB" id="A0A1M6YHV1"/>
<dbReference type="STRING" id="1419482.SAMN05444266_102315"/>
<organism evidence="2 3">
    <name type="scientific">Chitinophaga jiangningensis</name>
    <dbReference type="NCBI Taxonomy" id="1419482"/>
    <lineage>
        <taxon>Bacteria</taxon>
        <taxon>Pseudomonadati</taxon>
        <taxon>Bacteroidota</taxon>
        <taxon>Chitinophagia</taxon>
        <taxon>Chitinophagales</taxon>
        <taxon>Chitinophagaceae</taxon>
        <taxon>Chitinophaga</taxon>
    </lineage>
</organism>
<protein>
    <recommendedName>
        <fullName evidence="4">Lysozyme family protein</fullName>
    </recommendedName>
</protein>
<gene>
    <name evidence="2" type="ORF">SAMN05444266_102315</name>
</gene>
<keyword evidence="3" id="KW-1185">Reference proteome</keyword>
<feature type="region of interest" description="Disordered" evidence="1">
    <location>
        <begin position="22"/>
        <end position="48"/>
    </location>
</feature>
<dbReference type="Proteomes" id="UP000184420">
    <property type="component" value="Unassembled WGS sequence"/>
</dbReference>
<dbReference type="EMBL" id="FRBL01000002">
    <property type="protein sequence ID" value="SHL17569.1"/>
    <property type="molecule type" value="Genomic_DNA"/>
</dbReference>